<reference evidence="3" key="1">
    <citation type="submission" date="2019-10" db="EMBL/GenBank/DDBJ databases">
        <title>Draft genome sequence of Panacibacter sp. KCS-6.</title>
        <authorList>
            <person name="Yim K.J."/>
        </authorList>
    </citation>
    <scope>NUCLEOTIDE SEQUENCE</scope>
    <source>
        <strain evidence="3">KCS-6</strain>
    </source>
</reference>
<dbReference type="AlphaFoldDB" id="A0A8J8FDG1"/>
<dbReference type="SUPFAM" id="SSF50998">
    <property type="entry name" value="Quinoprotein alcohol dehydrogenase-like"/>
    <property type="match status" value="2"/>
</dbReference>
<gene>
    <name evidence="3" type="ORF">GD597_03905</name>
</gene>
<dbReference type="InterPro" id="IPR026444">
    <property type="entry name" value="Secre_tail"/>
</dbReference>
<sequence length="602" mass="65605">MITSYFYCKKLVVTLFTSTLLFISFYPFAQTGSLDTRFGQQGKVITYFNGVFVDMRASTLQPDGKILCVGGYTTTEPSGGFIIVRYLQDGEIDSSFGDNGKVFTDFGYDYELATGIALSSDNKIIVGGYGSIGFLNIKYDVLVSKYKMNGSLDSTFGNNGKTIKSFGYDENIYSTIIQDDDKIVLSGNTTSDLLVSRFNSNGEADLSFGVNGAVTTDFFDREFGRSSAIQKDGKILLAGFKNLSHPQFIMDRYLSNGQLDLSFGNQGKVVRDIPGGDERIYSIGLQRDGKIIVGGVSGVTLSASNENITLLRYNIDGTLDASFGESGMIITSFEGVNTRVQSILISPDNKITIVGTSYEKDSYGALDFVLARYSENGNIDSSFGIDGKVISDFGGFETNATGLLQPDGKTVVTGMTTNLIETEYKLALARYNGDDPDRNKYVRIKHWLHHHGITWEDKPNNLINYYSIQSSTNGNAFTEVARIFSNHYGGIQTYTAANNATANYRVAAVSNTGNITYSNTLTLTATPTIILYPNPAKNNLQIQGLPAGITKLTVTDLSGNTSIIATTNSTVYSINIAQLTSGNYLLNIKTANEVITKQFIKE</sequence>
<protein>
    <submittedName>
        <fullName evidence="3">T9SS type A sorting domain-containing protein</fullName>
    </submittedName>
</protein>
<feature type="signal peptide" evidence="1">
    <location>
        <begin position="1"/>
        <end position="29"/>
    </location>
</feature>
<feature type="chain" id="PRO_5035296839" evidence="1">
    <location>
        <begin position="30"/>
        <end position="602"/>
    </location>
</feature>
<comment type="caution">
    <text evidence="3">The sequence shown here is derived from an EMBL/GenBank/DDBJ whole genome shotgun (WGS) entry which is preliminary data.</text>
</comment>
<dbReference type="EMBL" id="WHPF01000003">
    <property type="protein sequence ID" value="NNV54593.1"/>
    <property type="molecule type" value="Genomic_DNA"/>
</dbReference>
<dbReference type="Gene3D" id="2.80.10.50">
    <property type="match status" value="2"/>
</dbReference>
<dbReference type="InterPro" id="IPR013783">
    <property type="entry name" value="Ig-like_fold"/>
</dbReference>
<dbReference type="InterPro" id="IPR013431">
    <property type="entry name" value="Delta_60_rpt"/>
</dbReference>
<dbReference type="RefSeq" id="WP_171606524.1">
    <property type="nucleotide sequence ID" value="NZ_WHPF01000003.1"/>
</dbReference>
<dbReference type="Pfam" id="PF17164">
    <property type="entry name" value="DUF5122"/>
    <property type="match status" value="7"/>
</dbReference>
<organism evidence="3 4">
    <name type="scientific">Limnovirga soli</name>
    <dbReference type="NCBI Taxonomy" id="2656915"/>
    <lineage>
        <taxon>Bacteria</taxon>
        <taxon>Pseudomonadati</taxon>
        <taxon>Bacteroidota</taxon>
        <taxon>Chitinophagia</taxon>
        <taxon>Chitinophagales</taxon>
        <taxon>Chitinophagaceae</taxon>
        <taxon>Limnovirga</taxon>
    </lineage>
</organism>
<name>A0A8J8FDG1_9BACT</name>
<dbReference type="NCBIfam" id="TIGR04183">
    <property type="entry name" value="Por_Secre_tail"/>
    <property type="match status" value="1"/>
</dbReference>
<evidence type="ECO:0000259" key="2">
    <source>
        <dbReference type="Pfam" id="PF18962"/>
    </source>
</evidence>
<evidence type="ECO:0000313" key="4">
    <source>
        <dbReference type="Proteomes" id="UP000598971"/>
    </source>
</evidence>
<evidence type="ECO:0000313" key="3">
    <source>
        <dbReference type="EMBL" id="NNV54593.1"/>
    </source>
</evidence>
<keyword evidence="1" id="KW-0732">Signal</keyword>
<proteinExistence type="predicted"/>
<evidence type="ECO:0000256" key="1">
    <source>
        <dbReference type="SAM" id="SignalP"/>
    </source>
</evidence>
<feature type="domain" description="Secretion system C-terminal sorting" evidence="2">
    <location>
        <begin position="531"/>
        <end position="600"/>
    </location>
</feature>
<dbReference type="Pfam" id="PF18962">
    <property type="entry name" value="Por_Secre_tail"/>
    <property type="match status" value="1"/>
</dbReference>
<dbReference type="Proteomes" id="UP000598971">
    <property type="component" value="Unassembled WGS sequence"/>
</dbReference>
<dbReference type="Gene3D" id="2.60.40.10">
    <property type="entry name" value="Immunoglobulins"/>
    <property type="match status" value="1"/>
</dbReference>
<accession>A0A8J8FDG1</accession>
<dbReference type="InterPro" id="IPR011047">
    <property type="entry name" value="Quinoprotein_ADH-like_sf"/>
</dbReference>
<dbReference type="NCBIfam" id="TIGR02608">
    <property type="entry name" value="delta_60_rpt"/>
    <property type="match status" value="7"/>
</dbReference>
<keyword evidence="4" id="KW-1185">Reference proteome</keyword>